<evidence type="ECO:0000313" key="3">
    <source>
        <dbReference type="Proteomes" id="UP000601055"/>
    </source>
</evidence>
<organism evidence="2 3">
    <name type="scientific">Pedobacter planticolens</name>
    <dbReference type="NCBI Taxonomy" id="2679964"/>
    <lineage>
        <taxon>Bacteria</taxon>
        <taxon>Pseudomonadati</taxon>
        <taxon>Bacteroidota</taxon>
        <taxon>Sphingobacteriia</taxon>
        <taxon>Sphingobacteriales</taxon>
        <taxon>Sphingobacteriaceae</taxon>
        <taxon>Pedobacter</taxon>
    </lineage>
</organism>
<sequence length="153" mass="17009">MQNSTAFEDKKDDAKKIDVAPTANGLSSAQPQIEAPKADSPKTEEKPVASEKPALNLEGTLKLVEELHKRKVHRDNLLNTIKTLDDFKVMVQEDDSEDIESTHFQGCKLTIEDDDRNSFTTKNPFIIKAVAEFVNKLCTSKLSEIEANLVIPA</sequence>
<feature type="compositionally biased region" description="Basic and acidic residues" evidence="1">
    <location>
        <begin position="7"/>
        <end position="18"/>
    </location>
</feature>
<proteinExistence type="predicted"/>
<protein>
    <submittedName>
        <fullName evidence="2">Uncharacterized protein</fullName>
    </submittedName>
</protein>
<dbReference type="AlphaFoldDB" id="A0A923DWZ0"/>
<evidence type="ECO:0000313" key="2">
    <source>
        <dbReference type="EMBL" id="MBB2143988.1"/>
    </source>
</evidence>
<name>A0A923DWZ0_9SPHI</name>
<gene>
    <name evidence="2" type="ORF">GM921_00695</name>
</gene>
<reference evidence="2" key="1">
    <citation type="submission" date="2019-11" db="EMBL/GenBank/DDBJ databases">
        <title>Description of Pedobacter sp. LMG 31464T.</title>
        <authorList>
            <person name="Carlier A."/>
            <person name="Qi S."/>
            <person name="Vandamme P."/>
        </authorList>
    </citation>
    <scope>NUCLEOTIDE SEQUENCE</scope>
    <source>
        <strain evidence="2">LMG 31464</strain>
    </source>
</reference>
<feature type="compositionally biased region" description="Basic and acidic residues" evidence="1">
    <location>
        <begin position="36"/>
        <end position="49"/>
    </location>
</feature>
<feature type="region of interest" description="Disordered" evidence="1">
    <location>
        <begin position="1"/>
        <end position="51"/>
    </location>
</feature>
<comment type="caution">
    <text evidence="2">The sequence shown here is derived from an EMBL/GenBank/DDBJ whole genome shotgun (WGS) entry which is preliminary data.</text>
</comment>
<keyword evidence="3" id="KW-1185">Reference proteome</keyword>
<dbReference type="Proteomes" id="UP000601055">
    <property type="component" value="Unassembled WGS sequence"/>
</dbReference>
<accession>A0A923DWZ0</accession>
<dbReference type="EMBL" id="WNXD01000001">
    <property type="protein sequence ID" value="MBB2143988.1"/>
    <property type="molecule type" value="Genomic_DNA"/>
</dbReference>
<evidence type="ECO:0000256" key="1">
    <source>
        <dbReference type="SAM" id="MobiDB-lite"/>
    </source>
</evidence>